<keyword evidence="1" id="KW-1133">Transmembrane helix</keyword>
<evidence type="ECO:0000259" key="2">
    <source>
        <dbReference type="Pfam" id="PF20151"/>
    </source>
</evidence>
<dbReference type="Proteomes" id="UP000053477">
    <property type="component" value="Unassembled WGS sequence"/>
</dbReference>
<keyword evidence="1" id="KW-0472">Membrane</keyword>
<evidence type="ECO:0000313" key="3">
    <source>
        <dbReference type="EMBL" id="KLO07524.1"/>
    </source>
</evidence>
<reference evidence="3 4" key="1">
    <citation type="submission" date="2015-04" db="EMBL/GenBank/DDBJ databases">
        <title>Complete genome sequence of Schizopora paradoxa KUC8140, a cosmopolitan wood degrader in East Asia.</title>
        <authorList>
            <consortium name="DOE Joint Genome Institute"/>
            <person name="Min B."/>
            <person name="Park H."/>
            <person name="Jang Y."/>
            <person name="Kim J.-J."/>
            <person name="Kim K.H."/>
            <person name="Pangilinan J."/>
            <person name="Lipzen A."/>
            <person name="Riley R."/>
            <person name="Grigoriev I.V."/>
            <person name="Spatafora J.W."/>
            <person name="Choi I.-G."/>
        </authorList>
    </citation>
    <scope>NUCLEOTIDE SEQUENCE [LARGE SCALE GENOMIC DNA]</scope>
    <source>
        <strain evidence="3 4">KUC8140</strain>
    </source>
</reference>
<protein>
    <recommendedName>
        <fullName evidence="2">DUF6533 domain-containing protein</fullName>
    </recommendedName>
</protein>
<dbReference type="Pfam" id="PF20151">
    <property type="entry name" value="DUF6533"/>
    <property type="match status" value="1"/>
</dbReference>
<evidence type="ECO:0000313" key="4">
    <source>
        <dbReference type="Proteomes" id="UP000053477"/>
    </source>
</evidence>
<feature type="transmembrane region" description="Helical" evidence="1">
    <location>
        <begin position="65"/>
        <end position="86"/>
    </location>
</feature>
<feature type="transmembrane region" description="Helical" evidence="1">
    <location>
        <begin position="225"/>
        <end position="246"/>
    </location>
</feature>
<feature type="transmembrane region" description="Helical" evidence="1">
    <location>
        <begin position="98"/>
        <end position="118"/>
    </location>
</feature>
<dbReference type="OrthoDB" id="3350812at2759"/>
<proteinExistence type="predicted"/>
<dbReference type="InParanoid" id="A0A0H2R6Q4"/>
<feature type="transmembrane region" description="Helical" evidence="1">
    <location>
        <begin position="28"/>
        <end position="45"/>
    </location>
</feature>
<sequence length="321" mass="36136">MTSPTSFPLGIDGELPTGTAQVLRDMQLSKYVNVATFALLIYDYVATLPDEINYVWPSKWNAGKVLYLVQRYMVFIDPMLFIIYIMSPELSFPACKNLFSAFAGLAVCGNVITEIILSMRTYAIWGQSRLVLGMLVIFNFALFVSRVATTRRYLDNLQPMPYPIKAVVACSPTRFESQMPVWITYAIVIVFELTIVTLTIYKALATLECRLRPNSSPRQVRSSDFTTTLYYDAISFFVILFLLSVANEVITADPKYFNLVSLLTETQRVIHAILSGKIILHLRKAARHSPSQASFFSLEMANSLVFDAPEHCTICSLNSHA</sequence>
<dbReference type="InterPro" id="IPR045340">
    <property type="entry name" value="DUF6533"/>
</dbReference>
<evidence type="ECO:0000256" key="1">
    <source>
        <dbReference type="SAM" id="Phobius"/>
    </source>
</evidence>
<accession>A0A0H2R6Q4</accession>
<feature type="transmembrane region" description="Helical" evidence="1">
    <location>
        <begin position="182"/>
        <end position="204"/>
    </location>
</feature>
<dbReference type="EMBL" id="KQ086134">
    <property type="protein sequence ID" value="KLO07524.1"/>
    <property type="molecule type" value="Genomic_DNA"/>
</dbReference>
<feature type="domain" description="DUF6533" evidence="2">
    <location>
        <begin position="31"/>
        <end position="76"/>
    </location>
</feature>
<dbReference type="AlphaFoldDB" id="A0A0H2R6Q4"/>
<name>A0A0H2R6Q4_9AGAM</name>
<gene>
    <name evidence="3" type="ORF">SCHPADRAFT_644826</name>
</gene>
<organism evidence="3 4">
    <name type="scientific">Schizopora paradoxa</name>
    <dbReference type="NCBI Taxonomy" id="27342"/>
    <lineage>
        <taxon>Eukaryota</taxon>
        <taxon>Fungi</taxon>
        <taxon>Dikarya</taxon>
        <taxon>Basidiomycota</taxon>
        <taxon>Agaricomycotina</taxon>
        <taxon>Agaricomycetes</taxon>
        <taxon>Hymenochaetales</taxon>
        <taxon>Schizoporaceae</taxon>
        <taxon>Schizopora</taxon>
    </lineage>
</organism>
<keyword evidence="1" id="KW-0812">Transmembrane</keyword>
<keyword evidence="4" id="KW-1185">Reference proteome</keyword>
<feature type="transmembrane region" description="Helical" evidence="1">
    <location>
        <begin position="130"/>
        <end position="148"/>
    </location>
</feature>